<dbReference type="GO" id="GO:0004497">
    <property type="term" value="F:monooxygenase activity"/>
    <property type="evidence" value="ECO:0007669"/>
    <property type="project" value="UniProtKB-KW"/>
</dbReference>
<evidence type="ECO:0000256" key="4">
    <source>
        <dbReference type="ARBA" id="ARBA00022723"/>
    </source>
</evidence>
<sequence>MNVVVDYLRDSPVMVYGLFAPLALIALYILVPHFTTHASLRKYPGPPVAGFTRLWLAKMSRIGKRSEKVHDEHLKYGMSPRNCSLLLYSRDAADIFDHGTRKQASFASDVRGLFNTRDRTEHTRKRKIVSHTFAPKSVREFEPYIASTVRMLLSKWDALAEQAKRDPTTKNGERLKGWAVVETLDWLNALAFDIIGVRSPFGMLERDAADIVTITKEDGTVIHAGGVRILNERGEYSATLGCLPPWVRPYLQYVDPWFARGLASVKNLTGIARTRVNERLELGAGDRKDILSHLQAGRDESGQAMGKPELTMEALTQLIAGSDTTSNSSWCVLIFSIFRRRPLLSFPLEFFTHDPLTRMTIAILYHIVSNPSAHKKLQGELDEAFGAKGITGVLDYEDVKALPYLTGCINEALRLHSTSGMGLQFWGADVSAFVPERWTESEQKTRQLEKALNIFSFGPRSCVGRNVAMMELFTFISTLILRYDFQLLDPNQKLEVVEGFLRKPTGCMMAFRLRESSV</sequence>
<dbReference type="PRINTS" id="PR00463">
    <property type="entry name" value="EP450I"/>
</dbReference>
<dbReference type="PRINTS" id="PR00385">
    <property type="entry name" value="P450"/>
</dbReference>
<evidence type="ECO:0000313" key="11">
    <source>
        <dbReference type="EMBL" id="CEQ39640.1"/>
    </source>
</evidence>
<dbReference type="EMBL" id="CENE01000003">
    <property type="protein sequence ID" value="CEQ39640.1"/>
    <property type="molecule type" value="Genomic_DNA"/>
</dbReference>
<reference evidence="12" key="1">
    <citation type="submission" date="2015-02" db="EMBL/GenBank/DDBJ databases">
        <authorList>
            <person name="Gon?alves P."/>
        </authorList>
    </citation>
    <scope>NUCLEOTIDE SEQUENCE [LARGE SCALE GENOMIC DNA]</scope>
</reference>
<evidence type="ECO:0000256" key="6">
    <source>
        <dbReference type="ARBA" id="ARBA00023004"/>
    </source>
</evidence>
<dbReference type="InterPro" id="IPR001128">
    <property type="entry name" value="Cyt_P450"/>
</dbReference>
<dbReference type="Pfam" id="PF00067">
    <property type="entry name" value="p450"/>
    <property type="match status" value="3"/>
</dbReference>
<dbReference type="PROSITE" id="PS00086">
    <property type="entry name" value="CYTOCHROME_P450"/>
    <property type="match status" value="1"/>
</dbReference>
<gene>
    <name evidence="11" type="primary">SPOSA6832_01188</name>
</gene>
<keyword evidence="5 9" id="KW-0560">Oxidoreductase</keyword>
<keyword evidence="3 8" id="KW-0349">Heme</keyword>
<evidence type="ECO:0000313" key="12">
    <source>
        <dbReference type="Proteomes" id="UP000243876"/>
    </source>
</evidence>
<organism evidence="11 12">
    <name type="scientific">Sporidiobolus salmonicolor</name>
    <name type="common">Yeast-like fungus</name>
    <name type="synonym">Sporobolomyces salmonicolor</name>
    <dbReference type="NCBI Taxonomy" id="5005"/>
    <lineage>
        <taxon>Eukaryota</taxon>
        <taxon>Fungi</taxon>
        <taxon>Dikarya</taxon>
        <taxon>Basidiomycota</taxon>
        <taxon>Pucciniomycotina</taxon>
        <taxon>Microbotryomycetes</taxon>
        <taxon>Sporidiobolales</taxon>
        <taxon>Sporidiobolaceae</taxon>
        <taxon>Sporobolomyces</taxon>
    </lineage>
</organism>
<dbReference type="SUPFAM" id="SSF48264">
    <property type="entry name" value="Cytochrome P450"/>
    <property type="match status" value="2"/>
</dbReference>
<feature type="non-terminal residue" evidence="11">
    <location>
        <position position="1"/>
    </location>
</feature>
<dbReference type="GO" id="GO:0016705">
    <property type="term" value="F:oxidoreductase activity, acting on paired donors, with incorporation or reduction of molecular oxygen"/>
    <property type="evidence" value="ECO:0007669"/>
    <property type="project" value="InterPro"/>
</dbReference>
<keyword evidence="7 9" id="KW-0503">Monooxygenase</keyword>
<dbReference type="InterPro" id="IPR050121">
    <property type="entry name" value="Cytochrome_P450_monoxygenase"/>
</dbReference>
<proteinExistence type="inferred from homology"/>
<comment type="cofactor">
    <cofactor evidence="1 8">
        <name>heme</name>
        <dbReference type="ChEBI" id="CHEBI:30413"/>
    </cofactor>
</comment>
<evidence type="ECO:0000256" key="7">
    <source>
        <dbReference type="ARBA" id="ARBA00023033"/>
    </source>
</evidence>
<comment type="similarity">
    <text evidence="2 9">Belongs to the cytochrome P450 family.</text>
</comment>
<dbReference type="PANTHER" id="PTHR24305">
    <property type="entry name" value="CYTOCHROME P450"/>
    <property type="match status" value="1"/>
</dbReference>
<keyword evidence="6 8" id="KW-0408">Iron</keyword>
<dbReference type="Proteomes" id="UP000243876">
    <property type="component" value="Unassembled WGS sequence"/>
</dbReference>
<dbReference type="InterPro" id="IPR036396">
    <property type="entry name" value="Cyt_P450_sf"/>
</dbReference>
<dbReference type="InterPro" id="IPR017972">
    <property type="entry name" value="Cyt_P450_CS"/>
</dbReference>
<evidence type="ECO:0000256" key="2">
    <source>
        <dbReference type="ARBA" id="ARBA00010617"/>
    </source>
</evidence>
<evidence type="ECO:0000256" key="9">
    <source>
        <dbReference type="RuleBase" id="RU000461"/>
    </source>
</evidence>
<dbReference type="InterPro" id="IPR002401">
    <property type="entry name" value="Cyt_P450_E_grp-I"/>
</dbReference>
<dbReference type="OrthoDB" id="1470350at2759"/>
<evidence type="ECO:0000256" key="5">
    <source>
        <dbReference type="ARBA" id="ARBA00023002"/>
    </source>
</evidence>
<name>A0A0D6EJ66_SPOSA</name>
<dbReference type="Gene3D" id="1.10.630.10">
    <property type="entry name" value="Cytochrome P450"/>
    <property type="match status" value="1"/>
</dbReference>
<dbReference type="GO" id="GO:0005506">
    <property type="term" value="F:iron ion binding"/>
    <property type="evidence" value="ECO:0007669"/>
    <property type="project" value="InterPro"/>
</dbReference>
<feature type="binding site" description="axial binding residue" evidence="8">
    <location>
        <position position="462"/>
    </location>
    <ligand>
        <name>heme</name>
        <dbReference type="ChEBI" id="CHEBI:30413"/>
    </ligand>
    <ligandPart>
        <name>Fe</name>
        <dbReference type="ChEBI" id="CHEBI:18248"/>
    </ligandPart>
</feature>
<feature type="transmembrane region" description="Helical" evidence="10">
    <location>
        <begin position="13"/>
        <end position="31"/>
    </location>
</feature>
<keyword evidence="10" id="KW-0812">Transmembrane</keyword>
<evidence type="ECO:0000256" key="1">
    <source>
        <dbReference type="ARBA" id="ARBA00001971"/>
    </source>
</evidence>
<evidence type="ECO:0000256" key="3">
    <source>
        <dbReference type="ARBA" id="ARBA00022617"/>
    </source>
</evidence>
<dbReference type="AlphaFoldDB" id="A0A0D6EJ66"/>
<keyword evidence="10" id="KW-1133">Transmembrane helix</keyword>
<evidence type="ECO:0000256" key="8">
    <source>
        <dbReference type="PIRSR" id="PIRSR602401-1"/>
    </source>
</evidence>
<accession>A0A0D6EJ66</accession>
<keyword evidence="4 8" id="KW-0479">Metal-binding</keyword>
<dbReference type="GO" id="GO:0020037">
    <property type="term" value="F:heme binding"/>
    <property type="evidence" value="ECO:0007669"/>
    <property type="project" value="InterPro"/>
</dbReference>
<dbReference type="PANTHER" id="PTHR24305:SF29">
    <property type="entry name" value="BENZOATE-PARA-HYDROXYLASE"/>
    <property type="match status" value="1"/>
</dbReference>
<protein>
    <submittedName>
        <fullName evidence="11">SPOSA6832_01188-mRNA-1:cds</fullName>
    </submittedName>
</protein>
<keyword evidence="10" id="KW-0472">Membrane</keyword>
<keyword evidence="12" id="KW-1185">Reference proteome</keyword>
<evidence type="ECO:0000256" key="10">
    <source>
        <dbReference type="SAM" id="Phobius"/>
    </source>
</evidence>